<reference evidence="3 4" key="2">
    <citation type="submission" date="2019-01" db="EMBL/GenBank/DDBJ databases">
        <title>The decoding of complex shrimp genome reveals the adaptation for benthos swimmer, frequently molting mechanism and breeding impact on genome.</title>
        <authorList>
            <person name="Sun Y."/>
            <person name="Gao Y."/>
            <person name="Yu Y."/>
        </authorList>
    </citation>
    <scope>NUCLEOTIDE SEQUENCE [LARGE SCALE GENOMIC DNA]</scope>
    <source>
        <tissue evidence="3">Muscle</tissue>
    </source>
</reference>
<name>A0A3R7PFE0_PENVA</name>
<proteinExistence type="predicted"/>
<keyword evidence="4" id="KW-1185">Reference proteome</keyword>
<protein>
    <submittedName>
        <fullName evidence="3">Uncharacterized protein</fullName>
    </submittedName>
</protein>
<gene>
    <name evidence="3" type="ORF">C7M84_018654</name>
</gene>
<feature type="region of interest" description="Disordered" evidence="1">
    <location>
        <begin position="162"/>
        <end position="209"/>
    </location>
</feature>
<dbReference type="Proteomes" id="UP000283509">
    <property type="component" value="Unassembled WGS sequence"/>
</dbReference>
<evidence type="ECO:0000256" key="2">
    <source>
        <dbReference type="SAM" id="Phobius"/>
    </source>
</evidence>
<dbReference type="EMBL" id="QCYY01000344">
    <property type="protein sequence ID" value="ROT85262.1"/>
    <property type="molecule type" value="Genomic_DNA"/>
</dbReference>
<feature type="region of interest" description="Disordered" evidence="1">
    <location>
        <begin position="1"/>
        <end position="20"/>
    </location>
</feature>
<feature type="transmembrane region" description="Helical" evidence="2">
    <location>
        <begin position="219"/>
        <end position="243"/>
    </location>
</feature>
<feature type="compositionally biased region" description="Basic and acidic residues" evidence="1">
    <location>
        <begin position="93"/>
        <end position="104"/>
    </location>
</feature>
<evidence type="ECO:0000313" key="3">
    <source>
        <dbReference type="EMBL" id="ROT85262.1"/>
    </source>
</evidence>
<reference evidence="3 4" key="1">
    <citation type="submission" date="2018-04" db="EMBL/GenBank/DDBJ databases">
        <authorList>
            <person name="Zhang X."/>
            <person name="Yuan J."/>
            <person name="Li F."/>
            <person name="Xiang J."/>
        </authorList>
    </citation>
    <scope>NUCLEOTIDE SEQUENCE [LARGE SCALE GENOMIC DNA]</scope>
    <source>
        <tissue evidence="3">Muscle</tissue>
    </source>
</reference>
<sequence length="276" mass="30493">MLVRAEAHARHHSSASKVVLEPTSDLSANLTRDISQYVEETPEQPEPQLILKRETHEGGIQDREGKPVPESDIIDGILSVLRRKLLSYPLDAGEGKEGEEEASRHRVRHFGRKPHHRRYDETQPLSREADLLPQEEDAQPGAGRQSNATTHANTTHANATHANATHASASSFSSTNHSLSNSSEAGGESASRAEDDLPRGNKAGEQSTRPRLFDEVRDAVLLALPLSLLLTLLLVVCGACCCCRYRARLYHDQDPLTRHAEGEEEDDDNREWTPLG</sequence>
<keyword evidence="2" id="KW-1133">Transmembrane helix</keyword>
<dbReference type="OrthoDB" id="6367746at2759"/>
<feature type="compositionally biased region" description="Low complexity" evidence="1">
    <location>
        <begin position="162"/>
        <end position="190"/>
    </location>
</feature>
<keyword evidence="2" id="KW-0472">Membrane</keyword>
<evidence type="ECO:0000313" key="4">
    <source>
        <dbReference type="Proteomes" id="UP000283509"/>
    </source>
</evidence>
<feature type="non-terminal residue" evidence="3">
    <location>
        <position position="276"/>
    </location>
</feature>
<comment type="caution">
    <text evidence="3">The sequence shown here is derived from an EMBL/GenBank/DDBJ whole genome shotgun (WGS) entry which is preliminary data.</text>
</comment>
<organism evidence="3 4">
    <name type="scientific">Penaeus vannamei</name>
    <name type="common">Whiteleg shrimp</name>
    <name type="synonym">Litopenaeus vannamei</name>
    <dbReference type="NCBI Taxonomy" id="6689"/>
    <lineage>
        <taxon>Eukaryota</taxon>
        <taxon>Metazoa</taxon>
        <taxon>Ecdysozoa</taxon>
        <taxon>Arthropoda</taxon>
        <taxon>Crustacea</taxon>
        <taxon>Multicrustacea</taxon>
        <taxon>Malacostraca</taxon>
        <taxon>Eumalacostraca</taxon>
        <taxon>Eucarida</taxon>
        <taxon>Decapoda</taxon>
        <taxon>Dendrobranchiata</taxon>
        <taxon>Penaeoidea</taxon>
        <taxon>Penaeidae</taxon>
        <taxon>Penaeus</taxon>
    </lineage>
</organism>
<accession>A0A3R7PFE0</accession>
<feature type="compositionally biased region" description="Basic residues" evidence="1">
    <location>
        <begin position="105"/>
        <end position="117"/>
    </location>
</feature>
<evidence type="ECO:0000256" key="1">
    <source>
        <dbReference type="SAM" id="MobiDB-lite"/>
    </source>
</evidence>
<dbReference type="AlphaFoldDB" id="A0A3R7PFE0"/>
<keyword evidence="2" id="KW-0812">Transmembrane</keyword>
<feature type="region of interest" description="Disordered" evidence="1">
    <location>
        <begin position="92"/>
        <end position="127"/>
    </location>
</feature>